<evidence type="ECO:0000256" key="1">
    <source>
        <dbReference type="SAM" id="Phobius"/>
    </source>
</evidence>
<dbReference type="AlphaFoldDB" id="A0A8X8ZG63"/>
<feature type="transmembrane region" description="Helical" evidence="1">
    <location>
        <begin position="101"/>
        <end position="121"/>
    </location>
</feature>
<dbReference type="Gene3D" id="3.30.40.10">
    <property type="entry name" value="Zinc/RING finger domain, C3HC4 (zinc finger)"/>
    <property type="match status" value="1"/>
</dbReference>
<reference evidence="2" key="2">
    <citation type="submission" date="2020-08" db="EMBL/GenBank/DDBJ databases">
        <title>Plant Genome Project.</title>
        <authorList>
            <person name="Zhang R.-G."/>
        </authorList>
    </citation>
    <scope>NUCLEOTIDE SEQUENCE</scope>
    <source>
        <strain evidence="2">Huo1</strain>
        <tissue evidence="2">Leaf</tissue>
    </source>
</reference>
<dbReference type="Proteomes" id="UP000298416">
    <property type="component" value="Unassembled WGS sequence"/>
</dbReference>
<reference evidence="2" key="1">
    <citation type="submission" date="2018-01" db="EMBL/GenBank/DDBJ databases">
        <authorList>
            <person name="Mao J.F."/>
        </authorList>
    </citation>
    <scope>NUCLEOTIDE SEQUENCE</scope>
    <source>
        <strain evidence="2">Huo1</strain>
        <tissue evidence="2">Leaf</tissue>
    </source>
</reference>
<accession>A0A8X8ZG63</accession>
<proteinExistence type="predicted"/>
<dbReference type="InterPro" id="IPR013083">
    <property type="entry name" value="Znf_RING/FYVE/PHD"/>
</dbReference>
<comment type="caution">
    <text evidence="2">The sequence shown here is derived from an EMBL/GenBank/DDBJ whole genome shotgun (WGS) entry which is preliminary data.</text>
</comment>
<dbReference type="InterPro" id="IPR044793">
    <property type="entry name" value="SIS3"/>
</dbReference>
<organism evidence="2">
    <name type="scientific">Salvia splendens</name>
    <name type="common">Scarlet sage</name>
    <dbReference type="NCBI Taxonomy" id="180675"/>
    <lineage>
        <taxon>Eukaryota</taxon>
        <taxon>Viridiplantae</taxon>
        <taxon>Streptophyta</taxon>
        <taxon>Embryophyta</taxon>
        <taxon>Tracheophyta</taxon>
        <taxon>Spermatophyta</taxon>
        <taxon>Magnoliopsida</taxon>
        <taxon>eudicotyledons</taxon>
        <taxon>Gunneridae</taxon>
        <taxon>Pentapetalae</taxon>
        <taxon>asterids</taxon>
        <taxon>lamiids</taxon>
        <taxon>Lamiales</taxon>
        <taxon>Lamiaceae</taxon>
        <taxon>Nepetoideae</taxon>
        <taxon>Mentheae</taxon>
        <taxon>Salviinae</taxon>
        <taxon>Salvia</taxon>
        <taxon>Salvia subgen. Calosphace</taxon>
        <taxon>core Calosphace</taxon>
    </lineage>
</organism>
<gene>
    <name evidence="2" type="ORF">SASPL_136166</name>
</gene>
<evidence type="ECO:0000313" key="2">
    <source>
        <dbReference type="EMBL" id="KAG6403932.1"/>
    </source>
</evidence>
<sequence length="377" mass="43304">MIVAINWKRYHSCAYPLHIWTVVDYTTTFIFRLLMFVDNGLAAGMELDLSLQQRYKLFYGRIVVFSILVLLLYPFLLAWTVTGTHWFTRSRNCLPEVGQKWGILIWLLFSHFALVCIACICKGKWLTRRQAHLLRAQQGIPVSEYERFARQPMTMSSLVLQDLSLLEGSSRHVTLRVPDWAIEAAGKETRGLGQDAAATYHLALLVPSSGNERAEVYLPLQMNEQLISYGIQREAVKALIQELPNFMLKAVPTDCSKCLIRLEEFRVGNEVNLFWSNEGDIRVFINQSKRFTICYRRGLPCAHNFHVECIDEWLRLNVKCLRCGCSEFPNLDSSALLNIHTDTERPSSNVVTAVQYVRNQTPSQSYLLRLQGLLRPV</sequence>
<dbReference type="GO" id="GO:0004842">
    <property type="term" value="F:ubiquitin-protein transferase activity"/>
    <property type="evidence" value="ECO:0007669"/>
    <property type="project" value="InterPro"/>
</dbReference>
<dbReference type="PANTHER" id="PTHR47179:SF1">
    <property type="entry name" value="E3 UBIQUITIN-PROTEIN LIGASE SIS3"/>
    <property type="match status" value="1"/>
</dbReference>
<keyword evidence="1" id="KW-0472">Membrane</keyword>
<feature type="transmembrane region" description="Helical" evidence="1">
    <location>
        <begin position="58"/>
        <end position="81"/>
    </location>
</feature>
<dbReference type="EMBL" id="PNBA02000013">
    <property type="protein sequence ID" value="KAG6403932.1"/>
    <property type="molecule type" value="Genomic_DNA"/>
</dbReference>
<protein>
    <recommendedName>
        <fullName evidence="4">E3 ubiquitin-protein ligase SIS3</fullName>
    </recommendedName>
</protein>
<name>A0A8X8ZG63_SALSN</name>
<dbReference type="GO" id="GO:0010182">
    <property type="term" value="P:sugar mediated signaling pathway"/>
    <property type="evidence" value="ECO:0007669"/>
    <property type="project" value="InterPro"/>
</dbReference>
<evidence type="ECO:0000313" key="3">
    <source>
        <dbReference type="Proteomes" id="UP000298416"/>
    </source>
</evidence>
<dbReference type="PANTHER" id="PTHR47179">
    <property type="entry name" value="E3 UBIQUITIN-PROTEIN LIGASE SIS3"/>
    <property type="match status" value="1"/>
</dbReference>
<keyword evidence="1" id="KW-1133">Transmembrane helix</keyword>
<evidence type="ECO:0008006" key="4">
    <source>
        <dbReference type="Google" id="ProtNLM"/>
    </source>
</evidence>
<keyword evidence="3" id="KW-1185">Reference proteome</keyword>
<dbReference type="SUPFAM" id="SSF57850">
    <property type="entry name" value="RING/U-box"/>
    <property type="match status" value="1"/>
</dbReference>
<keyword evidence="1" id="KW-0812">Transmembrane</keyword>